<reference evidence="2" key="1">
    <citation type="submission" date="2021-03" db="EMBL/GenBank/DDBJ databases">
        <title>Draft genome sequence of rust myrtle Austropuccinia psidii MF-1, a brazilian biotype.</title>
        <authorList>
            <person name="Quecine M.C."/>
            <person name="Pachon D.M.R."/>
            <person name="Bonatelli M.L."/>
            <person name="Correr F.H."/>
            <person name="Franceschini L.M."/>
            <person name="Leite T.F."/>
            <person name="Margarido G.R.A."/>
            <person name="Almeida C.A."/>
            <person name="Ferrarezi J.A."/>
            <person name="Labate C.A."/>
        </authorList>
    </citation>
    <scope>NUCLEOTIDE SEQUENCE</scope>
    <source>
        <strain evidence="2">MF-1</strain>
    </source>
</reference>
<sequence length="151" mass="16661">MPVQHSPPTKNTRSQRHEAVLTFTARAPLDHTPPVHKLSENLDRGPPMEGEAPSRRGVMKSRRSRSFYGLLAEDEEEESEETEVAAALSGPPEGSEAPNLAPSDQPLVSQVEPVFLKMMEQMIHLMGQLPKEVSKGHFRSPSIQDSINEGT</sequence>
<keyword evidence="3" id="KW-1185">Reference proteome</keyword>
<comment type="caution">
    <text evidence="2">The sequence shown here is derived from an EMBL/GenBank/DDBJ whole genome shotgun (WGS) entry which is preliminary data.</text>
</comment>
<gene>
    <name evidence="2" type="ORF">O181_119970</name>
</gene>
<protein>
    <submittedName>
        <fullName evidence="2">Uncharacterized protein</fullName>
    </submittedName>
</protein>
<organism evidence="2 3">
    <name type="scientific">Austropuccinia psidii MF-1</name>
    <dbReference type="NCBI Taxonomy" id="1389203"/>
    <lineage>
        <taxon>Eukaryota</taxon>
        <taxon>Fungi</taxon>
        <taxon>Dikarya</taxon>
        <taxon>Basidiomycota</taxon>
        <taxon>Pucciniomycotina</taxon>
        <taxon>Pucciniomycetes</taxon>
        <taxon>Pucciniales</taxon>
        <taxon>Sphaerophragmiaceae</taxon>
        <taxon>Austropuccinia</taxon>
    </lineage>
</organism>
<evidence type="ECO:0000313" key="2">
    <source>
        <dbReference type="EMBL" id="MBW0580255.1"/>
    </source>
</evidence>
<dbReference type="Proteomes" id="UP000765509">
    <property type="component" value="Unassembled WGS sequence"/>
</dbReference>
<evidence type="ECO:0000256" key="1">
    <source>
        <dbReference type="SAM" id="MobiDB-lite"/>
    </source>
</evidence>
<dbReference type="AlphaFoldDB" id="A0A9Q3KJA9"/>
<feature type="compositionally biased region" description="Acidic residues" evidence="1">
    <location>
        <begin position="72"/>
        <end position="83"/>
    </location>
</feature>
<feature type="region of interest" description="Disordered" evidence="1">
    <location>
        <begin position="24"/>
        <end position="106"/>
    </location>
</feature>
<name>A0A9Q3KJA9_9BASI</name>
<accession>A0A9Q3KJA9</accession>
<dbReference type="EMBL" id="AVOT02107077">
    <property type="protein sequence ID" value="MBW0580255.1"/>
    <property type="molecule type" value="Genomic_DNA"/>
</dbReference>
<evidence type="ECO:0000313" key="3">
    <source>
        <dbReference type="Proteomes" id="UP000765509"/>
    </source>
</evidence>
<proteinExistence type="predicted"/>